<evidence type="ECO:0000256" key="15">
    <source>
        <dbReference type="SAM" id="Phobius"/>
    </source>
</evidence>
<dbReference type="PANTHER" id="PTHR24093">
    <property type="entry name" value="CATION TRANSPORTING ATPASE"/>
    <property type="match status" value="1"/>
</dbReference>
<dbReference type="Proteomes" id="UP000681722">
    <property type="component" value="Unassembled WGS sequence"/>
</dbReference>
<dbReference type="InterPro" id="IPR023298">
    <property type="entry name" value="ATPase_P-typ_TM_dom_sf"/>
</dbReference>
<keyword evidence="12 15" id="KW-1133">Transmembrane helix</keyword>
<evidence type="ECO:0000313" key="18">
    <source>
        <dbReference type="EMBL" id="CAF4521991.1"/>
    </source>
</evidence>
<dbReference type="PANTHER" id="PTHR24093:SF369">
    <property type="entry name" value="CALCIUM-TRANSPORTING ATPASE"/>
    <property type="match status" value="1"/>
</dbReference>
<dbReference type="InterPro" id="IPR008250">
    <property type="entry name" value="ATPase_P-typ_transduc_dom_A_sf"/>
</dbReference>
<sequence>MGKDTAKEDVGADDTHSGNVGEYQITVDQVKELMKLHGKELVDKLNASYGGMKGLLEKLKVDGQKGLQSDNKQDLEKRQQVFGKNEIPPKPMKSFLRLCWEALHDMMLIILLICAVVSIGLSFYKAPSTSAASTTTTAASATSGGTSSEANLEWIEGVAILAAVLVVVFVTALNDWRKERQFRGLQSKIEKDKVTSVVRDNKIQQIPIQELVVGDLCFIKYGDLLPADGLIVQASD</sequence>
<dbReference type="SMART" id="SM00831">
    <property type="entry name" value="Cation_ATPase_N"/>
    <property type="match status" value="1"/>
</dbReference>
<organism evidence="17 19">
    <name type="scientific">Didymodactylos carnosus</name>
    <dbReference type="NCBI Taxonomy" id="1234261"/>
    <lineage>
        <taxon>Eukaryota</taxon>
        <taxon>Metazoa</taxon>
        <taxon>Spiralia</taxon>
        <taxon>Gnathifera</taxon>
        <taxon>Rotifera</taxon>
        <taxon>Eurotatoria</taxon>
        <taxon>Bdelloidea</taxon>
        <taxon>Philodinida</taxon>
        <taxon>Philodinidae</taxon>
        <taxon>Didymodactylos</taxon>
    </lineage>
</organism>
<evidence type="ECO:0000313" key="17">
    <source>
        <dbReference type="EMBL" id="CAF1627067.1"/>
    </source>
</evidence>
<comment type="caution">
    <text evidence="17">The sequence shown here is derived from an EMBL/GenBank/DDBJ whole genome shotgun (WGS) entry which is preliminary data.</text>
</comment>
<dbReference type="AlphaFoldDB" id="A0A816CS86"/>
<dbReference type="GO" id="GO:0051480">
    <property type="term" value="P:regulation of cytosolic calcium ion concentration"/>
    <property type="evidence" value="ECO:0007669"/>
    <property type="project" value="TreeGrafter"/>
</dbReference>
<feature type="transmembrane region" description="Helical" evidence="15">
    <location>
        <begin position="154"/>
        <end position="173"/>
    </location>
</feature>
<evidence type="ECO:0000256" key="2">
    <source>
        <dbReference type="ARBA" id="ARBA00012790"/>
    </source>
</evidence>
<dbReference type="EMBL" id="CAJOBC010109965">
    <property type="protein sequence ID" value="CAF4521991.1"/>
    <property type="molecule type" value="Genomic_DNA"/>
</dbReference>
<evidence type="ECO:0000256" key="1">
    <source>
        <dbReference type="ARBA" id="ARBA00004127"/>
    </source>
</evidence>
<dbReference type="SUPFAM" id="SSF81653">
    <property type="entry name" value="Calcium ATPase, transduction domain A"/>
    <property type="match status" value="1"/>
</dbReference>
<dbReference type="GO" id="GO:0005524">
    <property type="term" value="F:ATP binding"/>
    <property type="evidence" value="ECO:0007669"/>
    <property type="project" value="UniProtKB-KW"/>
</dbReference>
<dbReference type="EC" id="7.2.2.10" evidence="2"/>
<evidence type="ECO:0000256" key="9">
    <source>
        <dbReference type="ARBA" id="ARBA00022840"/>
    </source>
</evidence>
<accession>A0A816CS86</accession>
<evidence type="ECO:0000256" key="5">
    <source>
        <dbReference type="ARBA" id="ARBA00022692"/>
    </source>
</evidence>
<dbReference type="SUPFAM" id="SSF81665">
    <property type="entry name" value="Calcium ATPase, transmembrane domain M"/>
    <property type="match status" value="1"/>
</dbReference>
<proteinExistence type="predicted"/>
<feature type="transmembrane region" description="Helical" evidence="15">
    <location>
        <begin position="102"/>
        <end position="124"/>
    </location>
</feature>
<evidence type="ECO:0000256" key="7">
    <source>
        <dbReference type="ARBA" id="ARBA00022741"/>
    </source>
</evidence>
<keyword evidence="11" id="KW-1278">Translocase</keyword>
<keyword evidence="7" id="KW-0547">Nucleotide-binding</keyword>
<evidence type="ECO:0000259" key="16">
    <source>
        <dbReference type="SMART" id="SM00831"/>
    </source>
</evidence>
<evidence type="ECO:0000256" key="6">
    <source>
        <dbReference type="ARBA" id="ARBA00022723"/>
    </source>
</evidence>
<dbReference type="Pfam" id="PF00122">
    <property type="entry name" value="E1-E2_ATPase"/>
    <property type="match status" value="1"/>
</dbReference>
<keyword evidence="6" id="KW-0479">Metal-binding</keyword>
<dbReference type="FunFam" id="1.20.1110.10:FF:000002">
    <property type="entry name" value="Calcium-transporting ATPase"/>
    <property type="match status" value="1"/>
</dbReference>
<evidence type="ECO:0000256" key="12">
    <source>
        <dbReference type="ARBA" id="ARBA00022989"/>
    </source>
</evidence>
<protein>
    <recommendedName>
        <fullName evidence="2">P-type Ca(2+) transporter</fullName>
        <ecNumber evidence="2">7.2.2.10</ecNumber>
    </recommendedName>
</protein>
<evidence type="ECO:0000256" key="11">
    <source>
        <dbReference type="ARBA" id="ARBA00022967"/>
    </source>
</evidence>
<evidence type="ECO:0000256" key="10">
    <source>
        <dbReference type="ARBA" id="ARBA00022842"/>
    </source>
</evidence>
<evidence type="ECO:0000256" key="13">
    <source>
        <dbReference type="ARBA" id="ARBA00023065"/>
    </source>
</evidence>
<dbReference type="GO" id="GO:0005388">
    <property type="term" value="F:P-type calcium transporter activity"/>
    <property type="evidence" value="ECO:0007669"/>
    <property type="project" value="UniProtKB-EC"/>
</dbReference>
<dbReference type="InterPro" id="IPR059000">
    <property type="entry name" value="ATPase_P-type_domA"/>
</dbReference>
<evidence type="ECO:0000256" key="14">
    <source>
        <dbReference type="ARBA" id="ARBA00023136"/>
    </source>
</evidence>
<dbReference type="InterPro" id="IPR004014">
    <property type="entry name" value="ATPase_P-typ_cation-transptr_N"/>
</dbReference>
<dbReference type="Gene3D" id="1.20.1110.10">
    <property type="entry name" value="Calcium-transporting ATPase, transmembrane domain"/>
    <property type="match status" value="1"/>
</dbReference>
<feature type="domain" description="Cation-transporting P-type ATPase N-terminal" evidence="16">
    <location>
        <begin position="48"/>
        <end position="123"/>
    </location>
</feature>
<dbReference type="GO" id="GO:0046872">
    <property type="term" value="F:metal ion binding"/>
    <property type="evidence" value="ECO:0007669"/>
    <property type="project" value="UniProtKB-KW"/>
</dbReference>
<keyword evidence="10" id="KW-0460">Magnesium</keyword>
<keyword evidence="4" id="KW-0109">Calcium transport</keyword>
<keyword evidence="5 15" id="KW-0812">Transmembrane</keyword>
<keyword evidence="13" id="KW-0406">Ion transport</keyword>
<keyword evidence="8" id="KW-0106">Calcium</keyword>
<name>A0A816CS86_9BILA</name>
<dbReference type="Proteomes" id="UP000663829">
    <property type="component" value="Unassembled WGS sequence"/>
</dbReference>
<dbReference type="Pfam" id="PF00690">
    <property type="entry name" value="Cation_ATPase_N"/>
    <property type="match status" value="1"/>
</dbReference>
<evidence type="ECO:0000313" key="19">
    <source>
        <dbReference type="Proteomes" id="UP000663829"/>
    </source>
</evidence>
<gene>
    <name evidence="17" type="ORF">GPM918_LOCUS44108</name>
    <name evidence="18" type="ORF">SRO942_LOCUS45816</name>
</gene>
<comment type="subcellular location">
    <subcellularLocation>
        <location evidence="1">Endomembrane system</location>
        <topology evidence="1">Multi-pass membrane protein</topology>
    </subcellularLocation>
</comment>
<evidence type="ECO:0000256" key="4">
    <source>
        <dbReference type="ARBA" id="ARBA00022568"/>
    </source>
</evidence>
<keyword evidence="14 15" id="KW-0472">Membrane</keyword>
<dbReference type="GO" id="GO:0005886">
    <property type="term" value="C:plasma membrane"/>
    <property type="evidence" value="ECO:0007669"/>
    <property type="project" value="TreeGrafter"/>
</dbReference>
<dbReference type="OrthoDB" id="116380at2759"/>
<keyword evidence="19" id="KW-1185">Reference proteome</keyword>
<keyword evidence="3" id="KW-0813">Transport</keyword>
<dbReference type="GO" id="GO:0012505">
    <property type="term" value="C:endomembrane system"/>
    <property type="evidence" value="ECO:0007669"/>
    <property type="project" value="UniProtKB-SubCell"/>
</dbReference>
<evidence type="ECO:0000256" key="3">
    <source>
        <dbReference type="ARBA" id="ARBA00022448"/>
    </source>
</evidence>
<keyword evidence="9" id="KW-0067">ATP-binding</keyword>
<evidence type="ECO:0000256" key="8">
    <source>
        <dbReference type="ARBA" id="ARBA00022837"/>
    </source>
</evidence>
<reference evidence="17" key="1">
    <citation type="submission" date="2021-02" db="EMBL/GenBank/DDBJ databases">
        <authorList>
            <person name="Nowell W R."/>
        </authorList>
    </citation>
    <scope>NUCLEOTIDE SEQUENCE</scope>
</reference>
<dbReference type="EMBL" id="CAJNOQ010042411">
    <property type="protein sequence ID" value="CAF1627067.1"/>
    <property type="molecule type" value="Genomic_DNA"/>
</dbReference>
<dbReference type="Gene3D" id="2.70.150.10">
    <property type="entry name" value="Calcium-transporting ATPase, cytoplasmic transduction domain A"/>
    <property type="match status" value="1"/>
</dbReference>